<dbReference type="GO" id="GO:0050265">
    <property type="term" value="F:RNA uridylyltransferase activity"/>
    <property type="evidence" value="ECO:0007669"/>
    <property type="project" value="TreeGrafter"/>
</dbReference>
<dbReference type="Pfam" id="PF22600">
    <property type="entry name" value="MTPAP-like_central"/>
    <property type="match status" value="1"/>
</dbReference>
<protein>
    <submittedName>
        <fullName evidence="11">Tut1_2 protein</fullName>
    </submittedName>
    <submittedName>
        <fullName evidence="9">Tut1_3 protein</fullName>
    </submittedName>
    <submittedName>
        <fullName evidence="10">Tut1_4 protein</fullName>
    </submittedName>
</protein>
<evidence type="ECO:0000256" key="3">
    <source>
        <dbReference type="ARBA" id="ARBA00022679"/>
    </source>
</evidence>
<organism evidence="11">
    <name type="scientific">Fopius arisanus</name>
    <dbReference type="NCBI Taxonomy" id="64838"/>
    <lineage>
        <taxon>Eukaryota</taxon>
        <taxon>Metazoa</taxon>
        <taxon>Ecdysozoa</taxon>
        <taxon>Arthropoda</taxon>
        <taxon>Hexapoda</taxon>
        <taxon>Insecta</taxon>
        <taxon>Pterygota</taxon>
        <taxon>Neoptera</taxon>
        <taxon>Endopterygota</taxon>
        <taxon>Hymenoptera</taxon>
        <taxon>Apocrita</taxon>
        <taxon>Ichneumonoidea</taxon>
        <taxon>Braconidae</taxon>
        <taxon>Opiinae</taxon>
        <taxon>Fopius</taxon>
    </lineage>
</organism>
<proteinExistence type="predicted"/>
<feature type="domain" description="C2H2-type" evidence="7">
    <location>
        <begin position="126"/>
        <end position="150"/>
    </location>
</feature>
<evidence type="ECO:0000256" key="5">
    <source>
        <dbReference type="ARBA" id="ARBA00022842"/>
    </source>
</evidence>
<dbReference type="SUPFAM" id="SSF81301">
    <property type="entry name" value="Nucleotidyltransferase"/>
    <property type="match status" value="1"/>
</dbReference>
<sequence length="1183" mass="135685">MESVIKYPTDGDEIVIYPKDSKNLKCHIYPGTEVFFTECHICYHKILGGLEDIAEHTKSREHIENKHTLMSFLNINNIQGGSTEPELNDNNETKYFIESGKKSDEHVVQVLELPRGTPKHEGRVFHWCNLCKIRVPNDCTADEHLKSVLHTENSRDTLEVTVLPHHNSGEENEVEKSFTGIFLKLTWKVCAICDQRKLLDDDAVREHVKGWPHRYKLWSLSEAQLEALSVEHLPEKFESIPNSKQKLLCTVCKSKVKIKRLDGHTRKCHVQDMNVEVKLGEEKTTEETKKNLEEGKPEDLLKVSGGNDKVTDKRDKSPRQFPVRLSALPLGSKNSENTTAKRLISSFCLDNQKDSVSSPLSFKLNSNNIRRRSLSNVYCWDGGIRNGSSKEDKENEAEINAELKFGDERNYDKYIALSTSRKGVPIEIMLQYHYVGDTIDYIECKICDTKIRETPHTPATLEYLQHSNSEEHKYNENVFLDSWKSSASSYAAVAAAPPQSAENKREKKKAHKTIPCQVCGENFTKGSLHEHMTEHFWKRFLKPSLENLEESTDNTHEENVNGELKPVDLVTGEDESDGDSSHSLIANSPAKKVTSSAHFRTKPLDIELDSGPNIYEINDQRIKHIQLGVLLSFTIDIDNIYCLVCQKCIKNSLQNFYEHLSSLHHLKYLQNMINDHQKFKDFPDQFSDLALAEEYMEEVSEEEVKCHACGFSIPNNSCKLSNHINDPTHAKQWALLESNKKEVFHALHSRMQSNFYNVRRYWCVFCRTISIVEIEFREHLRDKGHLKKIKQYENETLIFDYCAICASLWYGVLHTFSYHSQCKMHKDAAYHNYYMVNKLPESAEKLLYAVEDNIEKILAEVNARRIDEKKKEDQVIRDLKKISKQRYPRVEAYPFGSRVNGLGGANSDLDIFLDCSTGKCPVYAGENSSDKQVLDRLVNIKKCLEGDPQTWFINRLVEDCRVPIITITHRFTGIECDISATNGLTVENTKIIGAYCNNYPNCRKLIIFLRNWMVYCELTGVNGINSYTIAWLVIYFLQVVSILPTIFELIDSNKASNIVAGWETGVLIDFEPRRTDQSFRELLTQFFKFYASFDYRNDVICPLLGEPVKKTLFSNPNELPSAMKPYLNSLNGENGVPFRVDSVLCLQDPFDLAHNLCKAVKKLTVYKLQTFCTLSAQTLDKNS</sequence>
<feature type="domain" description="C2H2-type" evidence="7">
    <location>
        <begin position="37"/>
        <end position="62"/>
    </location>
</feature>
<dbReference type="GO" id="GO:1990817">
    <property type="term" value="F:poly(A) RNA polymerase activity"/>
    <property type="evidence" value="ECO:0007669"/>
    <property type="project" value="UniProtKB-ARBA"/>
</dbReference>
<feature type="domain" description="U1-type" evidence="8">
    <location>
        <begin position="439"/>
        <end position="479"/>
    </location>
</feature>
<dbReference type="InterPro" id="IPR002058">
    <property type="entry name" value="PAP_assoc"/>
</dbReference>
<feature type="domain" description="C2H2-type" evidence="7">
    <location>
        <begin position="643"/>
        <end position="664"/>
    </location>
</feature>
<evidence type="ECO:0000313" key="9">
    <source>
        <dbReference type="EMBL" id="JAG78729.1"/>
    </source>
</evidence>
<feature type="domain" description="U1-type" evidence="8">
    <location>
        <begin position="637"/>
        <end position="672"/>
    </location>
</feature>
<dbReference type="CDD" id="cd05402">
    <property type="entry name" value="NT_PAP_TUTase"/>
    <property type="match status" value="1"/>
</dbReference>
<accession>A0A0C9RP81</accession>
<dbReference type="EMBL" id="GBYB01008966">
    <property type="protein sequence ID" value="JAG78733.1"/>
    <property type="molecule type" value="Transcribed_RNA"/>
</dbReference>
<feature type="region of interest" description="Disordered" evidence="6">
    <location>
        <begin position="282"/>
        <end position="319"/>
    </location>
</feature>
<feature type="compositionally biased region" description="Basic and acidic residues" evidence="6">
    <location>
        <begin position="282"/>
        <end position="301"/>
    </location>
</feature>
<feature type="domain" description="C2H2-type" evidence="7">
    <location>
        <begin position="761"/>
        <end position="785"/>
    </location>
</feature>
<keyword evidence="5" id="KW-0460">Magnesium</keyword>
<dbReference type="EMBL" id="GBYB01008963">
    <property type="protein sequence ID" value="JAG78730.1"/>
    <property type="molecule type" value="Transcribed_RNA"/>
</dbReference>
<evidence type="ECO:0000256" key="2">
    <source>
        <dbReference type="ARBA" id="ARBA00001946"/>
    </source>
</evidence>
<comment type="cofactor">
    <cofactor evidence="2">
        <name>Mg(2+)</name>
        <dbReference type="ChEBI" id="CHEBI:18420"/>
    </cofactor>
</comment>
<dbReference type="PANTHER" id="PTHR12271:SF66">
    <property type="entry name" value="TERMINAL URIDYLYLTRANSFERASE TAILOR"/>
    <property type="match status" value="1"/>
</dbReference>
<comment type="cofactor">
    <cofactor evidence="1">
        <name>Mn(2+)</name>
        <dbReference type="ChEBI" id="CHEBI:29035"/>
    </cofactor>
</comment>
<feature type="domain" description="U1-type" evidence="8">
    <location>
        <begin position="758"/>
        <end position="792"/>
    </location>
</feature>
<feature type="domain" description="C2H2-type" evidence="7">
    <location>
        <begin position="247"/>
        <end position="269"/>
    </location>
</feature>
<reference evidence="11" key="1">
    <citation type="submission" date="2015-01" db="EMBL/GenBank/DDBJ databases">
        <title>Transcriptome Assembly of Fopius arisanus.</title>
        <authorList>
            <person name="Geib S."/>
        </authorList>
    </citation>
    <scope>NUCLEOTIDE SEQUENCE</scope>
</reference>
<feature type="compositionally biased region" description="Basic and acidic residues" evidence="6">
    <location>
        <begin position="309"/>
        <end position="318"/>
    </location>
</feature>
<evidence type="ECO:0000259" key="7">
    <source>
        <dbReference type="SMART" id="SM00355"/>
    </source>
</evidence>
<keyword evidence="3" id="KW-0808">Transferase</keyword>
<dbReference type="Gene3D" id="1.10.1410.10">
    <property type="match status" value="1"/>
</dbReference>
<feature type="domain" description="C2H2-type" evidence="7">
    <location>
        <begin position="704"/>
        <end position="729"/>
    </location>
</feature>
<dbReference type="Gene3D" id="3.30.460.10">
    <property type="entry name" value="Beta Polymerase, domain 2"/>
    <property type="match status" value="1"/>
</dbReference>
<dbReference type="AlphaFoldDB" id="A0A0C9RP81"/>
<dbReference type="InterPro" id="IPR054708">
    <property type="entry name" value="MTPAP-like_central"/>
</dbReference>
<evidence type="ECO:0000256" key="4">
    <source>
        <dbReference type="ARBA" id="ARBA00022723"/>
    </source>
</evidence>
<dbReference type="GO" id="GO:0008270">
    <property type="term" value="F:zinc ion binding"/>
    <property type="evidence" value="ECO:0007669"/>
    <property type="project" value="InterPro"/>
</dbReference>
<gene>
    <name evidence="11" type="primary">tut1_2</name>
    <name evidence="9" type="synonym">tut1_3</name>
    <name evidence="10" type="synonym">tut1_4</name>
    <name evidence="10" type="ORF">g.64916</name>
    <name evidence="11" type="ORF">g.64919</name>
    <name evidence="9" type="ORF">g.64926</name>
</gene>
<dbReference type="InterPro" id="IPR043519">
    <property type="entry name" value="NT_sf"/>
</dbReference>
<name>A0A0C9RP81_9HYME</name>
<keyword evidence="4" id="KW-0479">Metal-binding</keyword>
<dbReference type="InterPro" id="IPR003604">
    <property type="entry name" value="Matrin/U1-like-C_Znf_C2H2"/>
</dbReference>
<dbReference type="GO" id="GO:0031123">
    <property type="term" value="P:RNA 3'-end processing"/>
    <property type="evidence" value="ECO:0007669"/>
    <property type="project" value="TreeGrafter"/>
</dbReference>
<dbReference type="SMART" id="SM00451">
    <property type="entry name" value="ZnF_U1"/>
    <property type="match status" value="3"/>
</dbReference>
<evidence type="ECO:0000256" key="6">
    <source>
        <dbReference type="SAM" id="MobiDB-lite"/>
    </source>
</evidence>
<feature type="domain" description="C2H2-type" evidence="7">
    <location>
        <begin position="514"/>
        <end position="535"/>
    </location>
</feature>
<dbReference type="PANTHER" id="PTHR12271">
    <property type="entry name" value="POLY A POLYMERASE CID PAP -RELATED"/>
    <property type="match status" value="1"/>
</dbReference>
<dbReference type="GO" id="GO:0003676">
    <property type="term" value="F:nucleic acid binding"/>
    <property type="evidence" value="ECO:0007669"/>
    <property type="project" value="InterPro"/>
</dbReference>
<evidence type="ECO:0000259" key="8">
    <source>
        <dbReference type="SMART" id="SM00451"/>
    </source>
</evidence>
<evidence type="ECO:0000313" key="11">
    <source>
        <dbReference type="EMBL" id="JAG78733.1"/>
    </source>
</evidence>
<dbReference type="Pfam" id="PF03828">
    <property type="entry name" value="PAP_assoc"/>
    <property type="match status" value="1"/>
</dbReference>
<dbReference type="SUPFAM" id="SSF81631">
    <property type="entry name" value="PAP/OAS1 substrate-binding domain"/>
    <property type="match status" value="1"/>
</dbReference>
<dbReference type="SMART" id="SM00355">
    <property type="entry name" value="ZnF_C2H2"/>
    <property type="match status" value="7"/>
</dbReference>
<dbReference type="EMBL" id="GBYB01008962">
    <property type="protein sequence ID" value="JAG78729.1"/>
    <property type="molecule type" value="Transcribed_RNA"/>
</dbReference>
<evidence type="ECO:0000256" key="1">
    <source>
        <dbReference type="ARBA" id="ARBA00001936"/>
    </source>
</evidence>
<dbReference type="InterPro" id="IPR013087">
    <property type="entry name" value="Znf_C2H2_type"/>
</dbReference>
<evidence type="ECO:0000313" key="10">
    <source>
        <dbReference type="EMBL" id="JAG78730.1"/>
    </source>
</evidence>